<sequence length="139" mass="16290">MSYKDLKKVTADLKPIYKASTGEAALVERDRFEEVWGTKYPLIIRSWRNNWDELATFIKYPPEIRKLIYTTGIIGSYHRQLRKVTKGKSIFPSNEALLKMLDLSTMDVVRKWTGRVQNWGQMLLHLSVFFPDRVGQHLC</sequence>
<evidence type="ECO:0000313" key="7">
    <source>
        <dbReference type="EMBL" id="GAC43349.1"/>
    </source>
</evidence>
<evidence type="ECO:0000313" key="8">
    <source>
        <dbReference type="Proteomes" id="UP000029453"/>
    </source>
</evidence>
<keyword evidence="3 6" id="KW-0815">Transposition</keyword>
<proteinExistence type="inferred from homology"/>
<gene>
    <name evidence="7" type="ORF">PPOP_2716</name>
</gene>
<dbReference type="InterPro" id="IPR001207">
    <property type="entry name" value="Transposase_mutator"/>
</dbReference>
<keyword evidence="4 6" id="KW-0238">DNA-binding</keyword>
<dbReference type="GO" id="GO:0006313">
    <property type="term" value="P:DNA transposition"/>
    <property type="evidence" value="ECO:0007669"/>
    <property type="project" value="UniProtKB-UniRule"/>
</dbReference>
<dbReference type="GO" id="GO:0003677">
    <property type="term" value="F:DNA binding"/>
    <property type="evidence" value="ECO:0007669"/>
    <property type="project" value="UniProtKB-UniRule"/>
</dbReference>
<dbReference type="Pfam" id="PF00872">
    <property type="entry name" value="Transposase_mut"/>
    <property type="match status" value="1"/>
</dbReference>
<keyword evidence="6" id="KW-0814">Transposable element</keyword>
<protein>
    <recommendedName>
        <fullName evidence="6">Mutator family transposase</fullName>
    </recommendedName>
</protein>
<evidence type="ECO:0000256" key="3">
    <source>
        <dbReference type="ARBA" id="ARBA00022578"/>
    </source>
</evidence>
<dbReference type="Proteomes" id="UP000029453">
    <property type="component" value="Unassembled WGS sequence"/>
</dbReference>
<dbReference type="PANTHER" id="PTHR33217">
    <property type="entry name" value="TRANSPOSASE FOR INSERTION SEQUENCE ELEMENT IS1081"/>
    <property type="match status" value="1"/>
</dbReference>
<evidence type="ECO:0000256" key="6">
    <source>
        <dbReference type="RuleBase" id="RU365089"/>
    </source>
</evidence>
<comment type="similarity">
    <text evidence="2 6">Belongs to the transposase mutator family.</text>
</comment>
<reference evidence="7 8" key="1">
    <citation type="submission" date="2012-10" db="EMBL/GenBank/DDBJ databases">
        <title>Draft Genome Sequence of Paenibacillus popilliae ATCC 14706T.</title>
        <authorList>
            <person name="Iiyama K."/>
            <person name="Mori K."/>
            <person name="Mon H."/>
            <person name="Chieda Y."/>
            <person name="Lee J.M."/>
            <person name="Kusakabe T."/>
            <person name="Tashiro K."/>
            <person name="Asano S."/>
            <person name="Yasunaga-Aoki C."/>
            <person name="Shimizu S."/>
        </authorList>
    </citation>
    <scope>NUCLEOTIDE SEQUENCE [LARGE SCALE GENOMIC DNA]</scope>
    <source>
        <strain evidence="7 8">ATCC 14706</strain>
    </source>
</reference>
<dbReference type="EMBL" id="BALG01000192">
    <property type="protein sequence ID" value="GAC43349.1"/>
    <property type="molecule type" value="Genomic_DNA"/>
</dbReference>
<evidence type="ECO:0000256" key="1">
    <source>
        <dbReference type="ARBA" id="ARBA00002190"/>
    </source>
</evidence>
<dbReference type="AlphaFoldDB" id="M9M2X4"/>
<organism evidence="7 8">
    <name type="scientific">Paenibacillus popilliae ATCC 14706</name>
    <dbReference type="NCBI Taxonomy" id="1212764"/>
    <lineage>
        <taxon>Bacteria</taxon>
        <taxon>Bacillati</taxon>
        <taxon>Bacillota</taxon>
        <taxon>Bacilli</taxon>
        <taxon>Bacillales</taxon>
        <taxon>Paenibacillaceae</taxon>
        <taxon>Paenibacillus</taxon>
    </lineage>
</organism>
<evidence type="ECO:0000256" key="5">
    <source>
        <dbReference type="ARBA" id="ARBA00023172"/>
    </source>
</evidence>
<accession>M9M2X4</accession>
<name>M9M2X4_PAEPP</name>
<evidence type="ECO:0000256" key="4">
    <source>
        <dbReference type="ARBA" id="ARBA00023125"/>
    </source>
</evidence>
<dbReference type="GO" id="GO:0004803">
    <property type="term" value="F:transposase activity"/>
    <property type="evidence" value="ECO:0007669"/>
    <property type="project" value="UniProtKB-UniRule"/>
</dbReference>
<comment type="caution">
    <text evidence="7">The sequence shown here is derived from an EMBL/GenBank/DDBJ whole genome shotgun (WGS) entry which is preliminary data.</text>
</comment>
<keyword evidence="5 6" id="KW-0233">DNA recombination</keyword>
<keyword evidence="8" id="KW-1185">Reference proteome</keyword>
<comment type="function">
    <text evidence="1 6">Required for the transposition of the insertion element.</text>
</comment>
<dbReference type="PANTHER" id="PTHR33217:SF8">
    <property type="entry name" value="MUTATOR FAMILY TRANSPOSASE"/>
    <property type="match status" value="1"/>
</dbReference>
<evidence type="ECO:0000256" key="2">
    <source>
        <dbReference type="ARBA" id="ARBA00010961"/>
    </source>
</evidence>